<dbReference type="EMBL" id="KN822054">
    <property type="protein sequence ID" value="KIM61194.1"/>
    <property type="molecule type" value="Genomic_DNA"/>
</dbReference>
<dbReference type="Pfam" id="PF18759">
    <property type="entry name" value="Plavaka"/>
    <property type="match status" value="1"/>
</dbReference>
<feature type="region of interest" description="Disordered" evidence="1">
    <location>
        <begin position="45"/>
        <end position="72"/>
    </location>
</feature>
<dbReference type="InterPro" id="IPR041078">
    <property type="entry name" value="Plavaka"/>
</dbReference>
<feature type="compositionally biased region" description="Acidic residues" evidence="1">
    <location>
        <begin position="670"/>
        <end position="679"/>
    </location>
</feature>
<reference evidence="4" key="2">
    <citation type="submission" date="2015-01" db="EMBL/GenBank/DDBJ databases">
        <title>Evolutionary Origins and Diversification of the Mycorrhizal Mutualists.</title>
        <authorList>
            <consortium name="DOE Joint Genome Institute"/>
            <consortium name="Mycorrhizal Genomics Consortium"/>
            <person name="Kohler A."/>
            <person name="Kuo A."/>
            <person name="Nagy L.G."/>
            <person name="Floudas D."/>
            <person name="Copeland A."/>
            <person name="Barry K.W."/>
            <person name="Cichocki N."/>
            <person name="Veneault-Fourrey C."/>
            <person name="LaButti K."/>
            <person name="Lindquist E.A."/>
            <person name="Lipzen A."/>
            <person name="Lundell T."/>
            <person name="Morin E."/>
            <person name="Murat C."/>
            <person name="Riley R."/>
            <person name="Ohm R."/>
            <person name="Sun H."/>
            <person name="Tunlid A."/>
            <person name="Henrissat B."/>
            <person name="Grigoriev I.V."/>
            <person name="Hibbett D.S."/>
            <person name="Martin F."/>
        </authorList>
    </citation>
    <scope>NUCLEOTIDE SEQUENCE [LARGE SCALE GENOMIC DNA]</scope>
    <source>
        <strain evidence="4">Foug A</strain>
    </source>
</reference>
<organism evidence="3 4">
    <name type="scientific">Scleroderma citrinum Foug A</name>
    <dbReference type="NCBI Taxonomy" id="1036808"/>
    <lineage>
        <taxon>Eukaryota</taxon>
        <taxon>Fungi</taxon>
        <taxon>Dikarya</taxon>
        <taxon>Basidiomycota</taxon>
        <taxon>Agaricomycotina</taxon>
        <taxon>Agaricomycetes</taxon>
        <taxon>Agaricomycetidae</taxon>
        <taxon>Boletales</taxon>
        <taxon>Sclerodermatineae</taxon>
        <taxon>Sclerodermataceae</taxon>
        <taxon>Scleroderma</taxon>
    </lineage>
</organism>
<evidence type="ECO:0000259" key="2">
    <source>
        <dbReference type="Pfam" id="PF20722"/>
    </source>
</evidence>
<reference evidence="3 4" key="1">
    <citation type="submission" date="2014-04" db="EMBL/GenBank/DDBJ databases">
        <authorList>
            <consortium name="DOE Joint Genome Institute"/>
            <person name="Kuo A."/>
            <person name="Kohler A."/>
            <person name="Nagy L.G."/>
            <person name="Floudas D."/>
            <person name="Copeland A."/>
            <person name="Barry K.W."/>
            <person name="Cichocki N."/>
            <person name="Veneault-Fourrey C."/>
            <person name="LaButti K."/>
            <person name="Lindquist E.A."/>
            <person name="Lipzen A."/>
            <person name="Lundell T."/>
            <person name="Morin E."/>
            <person name="Murat C."/>
            <person name="Sun H."/>
            <person name="Tunlid A."/>
            <person name="Henrissat B."/>
            <person name="Grigoriev I.V."/>
            <person name="Hibbett D.S."/>
            <person name="Martin F."/>
            <person name="Nordberg H.P."/>
            <person name="Cantor M.N."/>
            <person name="Hua S.X."/>
        </authorList>
    </citation>
    <scope>NUCLEOTIDE SEQUENCE [LARGE SCALE GENOMIC DNA]</scope>
    <source>
        <strain evidence="3 4">Foug A</strain>
    </source>
</reference>
<name>A0A0C3DYC3_9AGAM</name>
<dbReference type="OrthoDB" id="3232986at2759"/>
<protein>
    <recommendedName>
        <fullName evidence="2">DUF6830 domain-containing protein</fullName>
    </recommendedName>
</protein>
<dbReference type="Pfam" id="PF20722">
    <property type="entry name" value="DUF6830"/>
    <property type="match status" value="1"/>
</dbReference>
<feature type="region of interest" description="Disordered" evidence="1">
    <location>
        <begin position="663"/>
        <end position="686"/>
    </location>
</feature>
<dbReference type="HOGENOM" id="CLU_006344_10_2_1"/>
<gene>
    <name evidence="3" type="ORF">SCLCIDRAFT_26008</name>
</gene>
<dbReference type="InParanoid" id="A0A0C3DYC3"/>
<dbReference type="AlphaFoldDB" id="A0A0C3DYC3"/>
<evidence type="ECO:0000313" key="4">
    <source>
        <dbReference type="Proteomes" id="UP000053989"/>
    </source>
</evidence>
<sequence length="961" mass="108122">MPHCPSCGKGGFNSHEAVARHMGQPRSGCSSWLNNLVDIREDLLGRSRDGHNSSHTTSTGDGPGGLDEDNQWVSNDKEMFDGTQEDSQSSPIEFFPGAVQTFAGGSTFLDQFDADEFSSYRSSNIYYPFASRGDWQLGSWLLRSGLSMGAINAFLSLDLIKTLPISFSSANELRKRAELLPTSPRWKSQEITTSHPTKQPVLLYWRDPVELIQYLLNRPNFQNAMELTPYRLYDTASRLCHVYTEWMSGDNAWWMQSQIPVGATLLGTVLSSDKTNILVLTGNRVAHPLLISLANIKMATRLKSSSNSFLLAVLLPVPKFVHKNSQIRGVLENCLIHQCLDIVLEPLKCAAKLGIMLSDPWGQSRYCFMPIVSYIVDTPEAAMLAGVRGKTSPITMAMYKQFGDSFWHEPRTSLTTLRQLVTVASKVDPSDIELYLREALKLRLNGVHLPFWRDIPLSCPSRFFNPEVLHYLHKEFWDHNVQWCINALGTAEIDFRFSVLQPVTGFCHFKEGISSLRQVTGRTHRDIQHMIIAVIAGSAPVQAYRITEVDIELINSALQEFHAHKDSIVTNGLHRGKGKKPIDNWYIPKIELMQSMAPSISRVGMAIQWSADITEHTHIDQIKDPARASNNNNYDPQICRQLDRLEKCRNFELALSLKDPERWLDTPAETGDEPDDEMTDPSVASRPITDHFSRSIHLASSALNSIPLPHHSFSVGCVVFNLSYDPHIRRISVDDAAKQFSLVDLRAALADFLVHEKSHGIHLAHAIGGGSCRATESAALPFEYIQVWFKLRLQTKDIHTDAILPAQTLCASPPKGNWQYGRYDSVVVNTDSVKTWPTSGLQGHLVVQLHLIMQPLGKPHERWSWADRFLTYVQRFDIVLQADGYRDPSTQMHVLRRAIRSGGQCLGDVIPVSQLRAYANLVPCFGPRADSQLTSFNSSEHCCKFFLNKYFDKNTYYAMSV</sequence>
<evidence type="ECO:0000256" key="1">
    <source>
        <dbReference type="SAM" id="MobiDB-lite"/>
    </source>
</evidence>
<feature type="domain" description="DUF6830" evidence="2">
    <location>
        <begin position="690"/>
        <end position="848"/>
    </location>
</feature>
<accession>A0A0C3DYC3</accession>
<evidence type="ECO:0000313" key="3">
    <source>
        <dbReference type="EMBL" id="KIM61194.1"/>
    </source>
</evidence>
<dbReference type="Proteomes" id="UP000053989">
    <property type="component" value="Unassembled WGS sequence"/>
</dbReference>
<keyword evidence="4" id="KW-1185">Reference proteome</keyword>
<proteinExistence type="predicted"/>
<dbReference type="InterPro" id="IPR049233">
    <property type="entry name" value="DUF6830"/>
</dbReference>